<evidence type="ECO:0000256" key="5">
    <source>
        <dbReference type="ARBA" id="ARBA00022989"/>
    </source>
</evidence>
<comment type="similarity">
    <text evidence="2">Belongs to the EccD/Snm4 family.</text>
</comment>
<dbReference type="Pfam" id="PF19053">
    <property type="entry name" value="EccD"/>
    <property type="match status" value="1"/>
</dbReference>
<evidence type="ECO:0000313" key="9">
    <source>
        <dbReference type="EMBL" id="GAA3763746.1"/>
    </source>
</evidence>
<organism evidence="9 10">
    <name type="scientific">Streptomyces tremellae</name>
    <dbReference type="NCBI Taxonomy" id="1124239"/>
    <lineage>
        <taxon>Bacteria</taxon>
        <taxon>Bacillati</taxon>
        <taxon>Actinomycetota</taxon>
        <taxon>Actinomycetes</taxon>
        <taxon>Kitasatosporales</taxon>
        <taxon>Streptomycetaceae</taxon>
        <taxon>Streptomyces</taxon>
    </lineage>
</organism>
<evidence type="ECO:0000313" key="10">
    <source>
        <dbReference type="Proteomes" id="UP001499884"/>
    </source>
</evidence>
<accession>A0ABP7GEJ9</accession>
<keyword evidence="3" id="KW-1003">Cell membrane</keyword>
<reference evidence="10" key="1">
    <citation type="journal article" date="2019" name="Int. J. Syst. Evol. Microbiol.">
        <title>The Global Catalogue of Microorganisms (GCM) 10K type strain sequencing project: providing services to taxonomists for standard genome sequencing and annotation.</title>
        <authorList>
            <consortium name="The Broad Institute Genomics Platform"/>
            <consortium name="The Broad Institute Genome Sequencing Center for Infectious Disease"/>
            <person name="Wu L."/>
            <person name="Ma J."/>
        </authorList>
    </citation>
    <scope>NUCLEOTIDE SEQUENCE [LARGE SCALE GENOMIC DNA]</scope>
    <source>
        <strain evidence="10">JCM 30846</strain>
    </source>
</reference>
<comment type="caution">
    <text evidence="9">The sequence shown here is derived from an EMBL/GenBank/DDBJ whole genome shotgun (WGS) entry which is preliminary data.</text>
</comment>
<feature type="transmembrane region" description="Helical" evidence="7">
    <location>
        <begin position="141"/>
        <end position="162"/>
    </location>
</feature>
<gene>
    <name evidence="9" type="ORF">GCM10023082_66160</name>
</gene>
<dbReference type="NCBIfam" id="TIGR03920">
    <property type="entry name" value="T7SS_EccD"/>
    <property type="match status" value="1"/>
</dbReference>
<dbReference type="InterPro" id="IPR024962">
    <property type="entry name" value="YukD-like"/>
</dbReference>
<feature type="domain" description="EccD-like transmembrane" evidence="8">
    <location>
        <begin position="142"/>
        <end position="469"/>
    </location>
</feature>
<evidence type="ECO:0000256" key="1">
    <source>
        <dbReference type="ARBA" id="ARBA00004651"/>
    </source>
</evidence>
<evidence type="ECO:0000256" key="3">
    <source>
        <dbReference type="ARBA" id="ARBA00022475"/>
    </source>
</evidence>
<protein>
    <recommendedName>
        <fullName evidence="8">EccD-like transmembrane domain-containing protein</fullName>
    </recommendedName>
</protein>
<feature type="transmembrane region" description="Helical" evidence="7">
    <location>
        <begin position="330"/>
        <end position="352"/>
    </location>
</feature>
<evidence type="ECO:0000256" key="7">
    <source>
        <dbReference type="SAM" id="Phobius"/>
    </source>
</evidence>
<evidence type="ECO:0000256" key="4">
    <source>
        <dbReference type="ARBA" id="ARBA00022692"/>
    </source>
</evidence>
<evidence type="ECO:0000256" key="2">
    <source>
        <dbReference type="ARBA" id="ARBA00006162"/>
    </source>
</evidence>
<keyword evidence="6 7" id="KW-0472">Membrane</keyword>
<dbReference type="EMBL" id="BAABEP010000112">
    <property type="protein sequence ID" value="GAA3763746.1"/>
    <property type="molecule type" value="Genomic_DNA"/>
</dbReference>
<dbReference type="Proteomes" id="UP001499884">
    <property type="component" value="Unassembled WGS sequence"/>
</dbReference>
<keyword evidence="5 7" id="KW-1133">Transmembrane helix</keyword>
<keyword evidence="4 7" id="KW-0812">Transmembrane</keyword>
<dbReference type="InterPro" id="IPR044049">
    <property type="entry name" value="EccD_transm"/>
</dbReference>
<feature type="transmembrane region" description="Helical" evidence="7">
    <location>
        <begin position="409"/>
        <end position="428"/>
    </location>
</feature>
<feature type="transmembrane region" description="Helical" evidence="7">
    <location>
        <begin position="248"/>
        <end position="271"/>
    </location>
</feature>
<dbReference type="Pfam" id="PF08817">
    <property type="entry name" value="YukD"/>
    <property type="match status" value="1"/>
</dbReference>
<dbReference type="InterPro" id="IPR006707">
    <property type="entry name" value="T7SS_EccD"/>
</dbReference>
<evidence type="ECO:0000256" key="6">
    <source>
        <dbReference type="ARBA" id="ARBA00023136"/>
    </source>
</evidence>
<dbReference type="Gene3D" id="3.10.20.90">
    <property type="entry name" value="Phosphatidylinositol 3-kinase Catalytic Subunit, Chain A, domain 1"/>
    <property type="match status" value="1"/>
</dbReference>
<feature type="transmembrane region" description="Helical" evidence="7">
    <location>
        <begin position="283"/>
        <end position="309"/>
    </location>
</feature>
<feature type="transmembrane region" description="Helical" evidence="7">
    <location>
        <begin position="193"/>
        <end position="213"/>
    </location>
</feature>
<sequence length="473" mass="47666">MVDMGAVDIAKRGTAVGGRGKAPGGGGASPVSRVTLVGARRRMDLVLPSDEPVGRLLPDIIRLLDDRVAAQPLLRQLVFSDGSVLPQDGTLESCGVQDGAVLRLVRAQDAPSAPVVHDVTDEVAGDLDVRTWRWDARARRATAGAAMAGWALAAGLLARAAYAPSTVATVLLAVAVLLAGGGALTWRLGHRGTATALSATSGVAVVLGAWTLADAFDAGGAALLAAVAGALVLALLLLCWCSPLGRGGLLGAAAVGATAVVWEAVAAAQHGAVTAQQQARTGAVLAVVSVVLLGLLPRLALMSAGLTSLDDRRSRGLSVSRYRVAAALSATHRGLTLATVVLAGSAAVAAALALREPTAWTVPLVVVTACVLALRSRAFPLVAEVVALLLAAAAVVVRGVLVWSARSGSAGALALLVALAVVPLLMLAGRLPEHLGVRLRRLGDAAESAGVIALFPLLIGVFGVYGRLLGTFA</sequence>
<comment type="subcellular location">
    <subcellularLocation>
        <location evidence="1">Cell membrane</location>
        <topology evidence="1">Multi-pass membrane protein</topology>
    </subcellularLocation>
</comment>
<feature type="transmembrane region" description="Helical" evidence="7">
    <location>
        <begin position="168"/>
        <end position="186"/>
    </location>
</feature>
<feature type="transmembrane region" description="Helical" evidence="7">
    <location>
        <begin position="219"/>
        <end position="241"/>
    </location>
</feature>
<proteinExistence type="inferred from homology"/>
<feature type="transmembrane region" description="Helical" evidence="7">
    <location>
        <begin position="449"/>
        <end position="468"/>
    </location>
</feature>
<name>A0ABP7GEJ9_9ACTN</name>
<keyword evidence="10" id="KW-1185">Reference proteome</keyword>
<feature type="transmembrane region" description="Helical" evidence="7">
    <location>
        <begin position="358"/>
        <end position="374"/>
    </location>
</feature>
<feature type="transmembrane region" description="Helical" evidence="7">
    <location>
        <begin position="381"/>
        <end position="403"/>
    </location>
</feature>
<evidence type="ECO:0000259" key="8">
    <source>
        <dbReference type="Pfam" id="PF19053"/>
    </source>
</evidence>